<proteinExistence type="predicted"/>
<comment type="caution">
    <text evidence="3">The sequence shown here is derived from an EMBL/GenBank/DDBJ whole genome shotgun (WGS) entry which is preliminary data.</text>
</comment>
<evidence type="ECO:0000259" key="2">
    <source>
        <dbReference type="PROSITE" id="PS50234"/>
    </source>
</evidence>
<organism evidence="3 4">
    <name type="scientific">Candidatus Uhrbacteria bacterium RIFCSPHIGHO2_02_FULL_53_13</name>
    <dbReference type="NCBI Taxonomy" id="1802389"/>
    <lineage>
        <taxon>Bacteria</taxon>
        <taxon>Candidatus Uhriibacteriota</taxon>
    </lineage>
</organism>
<protein>
    <recommendedName>
        <fullName evidence="2">VWFA domain-containing protein</fullName>
    </recommendedName>
</protein>
<feature type="domain" description="VWFA" evidence="2">
    <location>
        <begin position="456"/>
        <end position="656"/>
    </location>
</feature>
<dbReference type="Pfam" id="PF00092">
    <property type="entry name" value="VWA"/>
    <property type="match status" value="1"/>
</dbReference>
<evidence type="ECO:0000256" key="1">
    <source>
        <dbReference type="SAM" id="MobiDB-lite"/>
    </source>
</evidence>
<sequence length="658" mass="73875">MSTGEEDVLTAEAKLADFFVRNQDFFTLYAEDASIKAKPSRALGTFAIDLEEGVLYGDPSYYEKKGLTEAHAFNSFLHEFEHFRRLITLLRERGGLEKWRKHRDRVKAKPHLHVFDNVLEDISVDRAILSRAPNQQETQFDLYRSHLWPKTDFTELPKHLQFIYALFREQMMPKEPVKVSDEVRSEIERLRKMKNASGQNVIEVMSNPDLPQAKRLALQESFFEPVYERFFEQDVKEKKEQEEKKKAEGGGGEDGEKDQSPGQSQPGKPEKPGEGKPDKGEGKPEPGQGTPQPGESKPGESGTPDDLFKELYNEYFEKSPDAALADQQIEDAVNKVTKAKGKPKSAEDLVAEAYAKEAGVSVEDLQAYQRFWETVEELRAPEADTTVVEEIRAVFRKILTERLEPVSRPKQPVEEGEYLVRPAEAVADVRAGRTEPRVWMTYETRERPKELFGAFDVTVVCDRSLSMNKYDGVSVKNAEQQKAVMLVLEALREFCDNLDEKRADLMNDLHVRSEVWGFGGPPEVGCIKALSEELTDKQRVAVFKELNNTPGKSTRDDLALNGLADSVSEEDWERVRKGELRKVVIVLTDGDSSNKAGAKKAIKDLREKGVIVVAIGITNAAENALKLYAPDAHLAKTAAETGVAVGKVLETFIGSLNG</sequence>
<dbReference type="PROSITE" id="PS50234">
    <property type="entry name" value="VWFA"/>
    <property type="match status" value="1"/>
</dbReference>
<dbReference type="STRING" id="1802389.A3C17_03255"/>
<name>A0A1F7TX37_9BACT</name>
<feature type="compositionally biased region" description="Low complexity" evidence="1">
    <location>
        <begin position="285"/>
        <end position="295"/>
    </location>
</feature>
<dbReference type="AlphaFoldDB" id="A0A1F7TX37"/>
<dbReference type="SUPFAM" id="SSF53300">
    <property type="entry name" value="vWA-like"/>
    <property type="match status" value="1"/>
</dbReference>
<dbReference type="Proteomes" id="UP000177097">
    <property type="component" value="Unassembled WGS sequence"/>
</dbReference>
<dbReference type="EMBL" id="MGDX01000028">
    <property type="protein sequence ID" value="OGL70591.1"/>
    <property type="molecule type" value="Genomic_DNA"/>
</dbReference>
<dbReference type="Gene3D" id="3.40.50.410">
    <property type="entry name" value="von Willebrand factor, type A domain"/>
    <property type="match status" value="1"/>
</dbReference>
<evidence type="ECO:0000313" key="4">
    <source>
        <dbReference type="Proteomes" id="UP000177097"/>
    </source>
</evidence>
<dbReference type="InterPro" id="IPR036465">
    <property type="entry name" value="vWFA_dom_sf"/>
</dbReference>
<feature type="region of interest" description="Disordered" evidence="1">
    <location>
        <begin position="234"/>
        <end position="306"/>
    </location>
</feature>
<gene>
    <name evidence="3" type="ORF">A3C17_03255</name>
</gene>
<feature type="compositionally biased region" description="Basic and acidic residues" evidence="1">
    <location>
        <begin position="234"/>
        <end position="248"/>
    </location>
</feature>
<feature type="compositionally biased region" description="Basic and acidic residues" evidence="1">
    <location>
        <begin position="268"/>
        <end position="284"/>
    </location>
</feature>
<dbReference type="CDD" id="cd00198">
    <property type="entry name" value="vWFA"/>
    <property type="match status" value="1"/>
</dbReference>
<dbReference type="SMART" id="SM00327">
    <property type="entry name" value="VWA"/>
    <property type="match status" value="1"/>
</dbReference>
<accession>A0A1F7TX37</accession>
<evidence type="ECO:0000313" key="3">
    <source>
        <dbReference type="EMBL" id="OGL70591.1"/>
    </source>
</evidence>
<dbReference type="InterPro" id="IPR002035">
    <property type="entry name" value="VWF_A"/>
</dbReference>
<reference evidence="3 4" key="1">
    <citation type="journal article" date="2016" name="Nat. Commun.">
        <title>Thousands of microbial genomes shed light on interconnected biogeochemical processes in an aquifer system.</title>
        <authorList>
            <person name="Anantharaman K."/>
            <person name="Brown C.T."/>
            <person name="Hug L.A."/>
            <person name="Sharon I."/>
            <person name="Castelle C.J."/>
            <person name="Probst A.J."/>
            <person name="Thomas B.C."/>
            <person name="Singh A."/>
            <person name="Wilkins M.J."/>
            <person name="Karaoz U."/>
            <person name="Brodie E.L."/>
            <person name="Williams K.H."/>
            <person name="Hubbard S.S."/>
            <person name="Banfield J.F."/>
        </authorList>
    </citation>
    <scope>NUCLEOTIDE SEQUENCE [LARGE SCALE GENOMIC DNA]</scope>
</reference>